<keyword evidence="3" id="KW-0378">Hydrolase</keyword>
<sequence length="338" mass="37075">MNAKRWIALGIAALLFFISVIANFASAALTTDFNKAFEGMFEGTEKAFTEEVVEEGDESSRIAVLEVEGVIQDTGNVSSVFESPGYNHEIFMEKLDAVQEDDTVKGIILKVNSPGGGVVESAQIHEKLVEIKEKTKKPIYVSMGATAASGGYYISAPATKIFASKETLTGSLGVIMQSINYAELAEKYGVDFVTIKSGPYKDIMSPTREMTEEERKILQSMIDNSYEGFVDVIAKGRDMSEAQVKKIADGRVYDGTQAKEVNLIDEFGYLEDTIEAMKKDYKDLKNAQVIEYSSGDPFSNFLSMGAKKVISGGDMEAAALLKIFSQPNSPRLMYLYSE</sequence>
<keyword evidence="5" id="KW-0732">Signal</keyword>
<keyword evidence="2" id="KW-0645">Protease</keyword>
<dbReference type="InterPro" id="IPR029045">
    <property type="entry name" value="ClpP/crotonase-like_dom_sf"/>
</dbReference>
<name>A0ABW5RSB3_9BACI</name>
<gene>
    <name evidence="7" type="primary">sppA</name>
    <name evidence="7" type="ORF">ACFSUL_12640</name>
</gene>
<feature type="chain" id="PRO_5045537249" evidence="5">
    <location>
        <begin position="28"/>
        <end position="338"/>
    </location>
</feature>
<dbReference type="RefSeq" id="WP_071411051.1">
    <property type="nucleotide sequence ID" value="NZ_JBHUMF010000030.1"/>
</dbReference>
<evidence type="ECO:0000259" key="6">
    <source>
        <dbReference type="Pfam" id="PF01343"/>
    </source>
</evidence>
<dbReference type="EMBL" id="JBHUMF010000030">
    <property type="protein sequence ID" value="MFD2681593.1"/>
    <property type="molecule type" value="Genomic_DNA"/>
</dbReference>
<dbReference type="PANTHER" id="PTHR42987">
    <property type="entry name" value="PEPTIDASE S49"/>
    <property type="match status" value="1"/>
</dbReference>
<evidence type="ECO:0000256" key="2">
    <source>
        <dbReference type="ARBA" id="ARBA00022670"/>
    </source>
</evidence>
<evidence type="ECO:0000256" key="5">
    <source>
        <dbReference type="SAM" id="SignalP"/>
    </source>
</evidence>
<accession>A0ABW5RSB3</accession>
<protein>
    <submittedName>
        <fullName evidence="7">Signal peptide peptidase SppA</fullName>
    </submittedName>
</protein>
<dbReference type="InterPro" id="IPR047272">
    <property type="entry name" value="S49_SppA_C"/>
</dbReference>
<dbReference type="Proteomes" id="UP001597506">
    <property type="component" value="Unassembled WGS sequence"/>
</dbReference>
<dbReference type="Pfam" id="PF01343">
    <property type="entry name" value="Peptidase_S49"/>
    <property type="match status" value="1"/>
</dbReference>
<evidence type="ECO:0000313" key="7">
    <source>
        <dbReference type="EMBL" id="MFD2681593.1"/>
    </source>
</evidence>
<organism evidence="7 8">
    <name type="scientific">Bacillus seohaeanensis</name>
    <dbReference type="NCBI Taxonomy" id="284580"/>
    <lineage>
        <taxon>Bacteria</taxon>
        <taxon>Bacillati</taxon>
        <taxon>Bacillota</taxon>
        <taxon>Bacilli</taxon>
        <taxon>Bacillales</taxon>
        <taxon>Bacillaceae</taxon>
        <taxon>Bacillus</taxon>
    </lineage>
</organism>
<feature type="domain" description="Peptidase S49" evidence="6">
    <location>
        <begin position="133"/>
        <end position="280"/>
    </location>
</feature>
<comment type="similarity">
    <text evidence="1">Belongs to the peptidase S49 family.</text>
</comment>
<evidence type="ECO:0000256" key="3">
    <source>
        <dbReference type="ARBA" id="ARBA00022801"/>
    </source>
</evidence>
<dbReference type="InterPro" id="IPR004635">
    <property type="entry name" value="Pept_S49_SppA"/>
</dbReference>
<dbReference type="Gene3D" id="3.90.226.10">
    <property type="entry name" value="2-enoyl-CoA Hydratase, Chain A, domain 1"/>
    <property type="match status" value="2"/>
</dbReference>
<dbReference type="PANTHER" id="PTHR42987:SF7">
    <property type="entry name" value="SIGNAL PEPTIDE PEPTIDASE SPPA-RELATED"/>
    <property type="match status" value="1"/>
</dbReference>
<evidence type="ECO:0000313" key="8">
    <source>
        <dbReference type="Proteomes" id="UP001597506"/>
    </source>
</evidence>
<dbReference type="SUPFAM" id="SSF52096">
    <property type="entry name" value="ClpP/crotonase"/>
    <property type="match status" value="1"/>
</dbReference>
<feature type="signal peptide" evidence="5">
    <location>
        <begin position="1"/>
        <end position="27"/>
    </location>
</feature>
<evidence type="ECO:0000256" key="1">
    <source>
        <dbReference type="ARBA" id="ARBA00008683"/>
    </source>
</evidence>
<evidence type="ECO:0000256" key="4">
    <source>
        <dbReference type="ARBA" id="ARBA00022825"/>
    </source>
</evidence>
<keyword evidence="4" id="KW-0720">Serine protease</keyword>
<comment type="caution">
    <text evidence="7">The sequence shown here is derived from an EMBL/GenBank/DDBJ whole genome shotgun (WGS) entry which is preliminary data.</text>
</comment>
<dbReference type="NCBIfam" id="TIGR00706">
    <property type="entry name" value="SppA_dom"/>
    <property type="match status" value="1"/>
</dbReference>
<proteinExistence type="inferred from homology"/>
<reference evidence="8" key="1">
    <citation type="journal article" date="2019" name="Int. J. Syst. Evol. Microbiol.">
        <title>The Global Catalogue of Microorganisms (GCM) 10K type strain sequencing project: providing services to taxonomists for standard genome sequencing and annotation.</title>
        <authorList>
            <consortium name="The Broad Institute Genomics Platform"/>
            <consortium name="The Broad Institute Genome Sequencing Center for Infectious Disease"/>
            <person name="Wu L."/>
            <person name="Ma J."/>
        </authorList>
    </citation>
    <scope>NUCLEOTIDE SEQUENCE [LARGE SCALE GENOMIC DNA]</scope>
    <source>
        <strain evidence="8">KCTC 3913</strain>
    </source>
</reference>
<keyword evidence="8" id="KW-1185">Reference proteome</keyword>
<dbReference type="InterPro" id="IPR002142">
    <property type="entry name" value="Peptidase_S49"/>
</dbReference>
<dbReference type="CDD" id="cd07023">
    <property type="entry name" value="S49_Sppa_N_C"/>
    <property type="match status" value="1"/>
</dbReference>